<dbReference type="AlphaFoldDB" id="S3C7W7"/>
<dbReference type="OrthoDB" id="4207724at2759"/>
<dbReference type="OMA" id="ENEWTTV"/>
<accession>S3C7W7</accession>
<dbReference type="VEuPathDB" id="FungiDB:F503_08590"/>
<name>S3C7W7_OPHP1</name>
<feature type="compositionally biased region" description="Low complexity" evidence="1">
    <location>
        <begin position="295"/>
        <end position="311"/>
    </location>
</feature>
<evidence type="ECO:0000313" key="2">
    <source>
        <dbReference type="EMBL" id="EPE02278.1"/>
    </source>
</evidence>
<feature type="compositionally biased region" description="Low complexity" evidence="1">
    <location>
        <begin position="75"/>
        <end position="87"/>
    </location>
</feature>
<feature type="region of interest" description="Disordered" evidence="1">
    <location>
        <begin position="295"/>
        <end position="413"/>
    </location>
</feature>
<organism evidence="2 3">
    <name type="scientific">Ophiostoma piceae (strain UAMH 11346)</name>
    <name type="common">Sap stain fungus</name>
    <dbReference type="NCBI Taxonomy" id="1262450"/>
    <lineage>
        <taxon>Eukaryota</taxon>
        <taxon>Fungi</taxon>
        <taxon>Dikarya</taxon>
        <taxon>Ascomycota</taxon>
        <taxon>Pezizomycotina</taxon>
        <taxon>Sordariomycetes</taxon>
        <taxon>Sordariomycetidae</taxon>
        <taxon>Ophiostomatales</taxon>
        <taxon>Ophiostomataceae</taxon>
        <taxon>Ophiostoma</taxon>
    </lineage>
</organism>
<feature type="compositionally biased region" description="Low complexity" evidence="1">
    <location>
        <begin position="360"/>
        <end position="381"/>
    </location>
</feature>
<sequence length="413" mass="44002">MGAYQSTLAGWVVVIGLVAFVARSNWQKSRTTQPTRIEAPRGRQERPVEKAAKPKEPKQKAKKQAKAAPAPAPAPAAAVAPAVAAPKSKPYNSPSSDDDRASDLEFARQLANVKQGTKFVGKAKDESRQKTVKQSRADEARISAPSSTAGIDADDDRSSAAPSPALGPTEAGNVDDMLETTAPGPTILRLTGTEEKAPAKSQKPKATPEPAESKKQRQNRQKADLAKAQREVAEAERKVKLEKQRRIAREAEGRAAKDGSAFMAAQAVKNNAWTESNGTAPAAVQPLDTFVAKPTPAAEPKAAAPKSVSASFDKNEEWMSSLPSEEEQIQMLREEESWSTVKTKARKTKKQDKENTPVEAAAAAAPKADASAAAPAAALAPHKVRPAVATKSSFDVLKVDATPEDQEETEWDV</sequence>
<keyword evidence="3" id="KW-1185">Reference proteome</keyword>
<feature type="compositionally biased region" description="Basic and acidic residues" evidence="1">
    <location>
        <begin position="211"/>
        <end position="245"/>
    </location>
</feature>
<feature type="compositionally biased region" description="Basic and acidic residues" evidence="1">
    <location>
        <begin position="122"/>
        <end position="141"/>
    </location>
</feature>
<proteinExistence type="predicted"/>
<feature type="compositionally biased region" description="Acidic residues" evidence="1">
    <location>
        <begin position="402"/>
        <end position="413"/>
    </location>
</feature>
<dbReference type="Proteomes" id="UP000016923">
    <property type="component" value="Unassembled WGS sequence"/>
</dbReference>
<feature type="compositionally biased region" description="Basic and acidic residues" evidence="1">
    <location>
        <begin position="97"/>
        <end position="106"/>
    </location>
</feature>
<evidence type="ECO:0000313" key="3">
    <source>
        <dbReference type="Proteomes" id="UP000016923"/>
    </source>
</evidence>
<protein>
    <submittedName>
        <fullName evidence="2">Uncharacterized protein</fullName>
    </submittedName>
</protein>
<reference evidence="2 3" key="1">
    <citation type="journal article" date="2013" name="BMC Genomics">
        <title>The genome and transcriptome of the pine saprophyte Ophiostoma piceae, and a comparison with the bark beetle-associated pine pathogen Grosmannia clavigera.</title>
        <authorList>
            <person name="Haridas S."/>
            <person name="Wang Y."/>
            <person name="Lim L."/>
            <person name="Massoumi Alamouti S."/>
            <person name="Jackman S."/>
            <person name="Docking R."/>
            <person name="Robertson G."/>
            <person name="Birol I."/>
            <person name="Bohlmann J."/>
            <person name="Breuil C."/>
        </authorList>
    </citation>
    <scope>NUCLEOTIDE SEQUENCE [LARGE SCALE GENOMIC DNA]</scope>
    <source>
        <strain evidence="2 3">UAMH 11346</strain>
    </source>
</reference>
<feature type="compositionally biased region" description="Basic and acidic residues" evidence="1">
    <location>
        <begin position="38"/>
        <end position="59"/>
    </location>
</feature>
<evidence type="ECO:0000256" key="1">
    <source>
        <dbReference type="SAM" id="MobiDB-lite"/>
    </source>
</evidence>
<dbReference type="HOGENOM" id="CLU_050102_1_0_1"/>
<feature type="region of interest" description="Disordered" evidence="1">
    <location>
        <begin position="27"/>
        <end position="245"/>
    </location>
</feature>
<dbReference type="EMBL" id="KE148182">
    <property type="protein sequence ID" value="EPE02278.1"/>
    <property type="molecule type" value="Genomic_DNA"/>
</dbReference>
<gene>
    <name evidence="2" type="ORF">F503_08590</name>
</gene>
<dbReference type="eggNOG" id="ENOG502SG5H">
    <property type="taxonomic scope" value="Eukaryota"/>
</dbReference>